<comment type="caution">
    <text evidence="2">The sequence shown here is derived from an EMBL/GenBank/DDBJ whole genome shotgun (WGS) entry which is preliminary data.</text>
</comment>
<feature type="chain" id="PRO_5044773297" evidence="1">
    <location>
        <begin position="18"/>
        <end position="121"/>
    </location>
</feature>
<keyword evidence="1" id="KW-0732">Signal</keyword>
<evidence type="ECO:0000256" key="1">
    <source>
        <dbReference type="SAM" id="SignalP"/>
    </source>
</evidence>
<gene>
    <name evidence="2" type="ORF">niasHT_012300</name>
</gene>
<dbReference type="EMBL" id="JBICBT010000449">
    <property type="protein sequence ID" value="KAL3113386.1"/>
    <property type="molecule type" value="Genomic_DNA"/>
</dbReference>
<organism evidence="2 3">
    <name type="scientific">Heterodera trifolii</name>
    <dbReference type="NCBI Taxonomy" id="157864"/>
    <lineage>
        <taxon>Eukaryota</taxon>
        <taxon>Metazoa</taxon>
        <taxon>Ecdysozoa</taxon>
        <taxon>Nematoda</taxon>
        <taxon>Chromadorea</taxon>
        <taxon>Rhabditida</taxon>
        <taxon>Tylenchina</taxon>
        <taxon>Tylenchomorpha</taxon>
        <taxon>Tylenchoidea</taxon>
        <taxon>Heteroderidae</taxon>
        <taxon>Heteroderinae</taxon>
        <taxon>Heterodera</taxon>
    </lineage>
</organism>
<name>A0ABD2LDV8_9BILA</name>
<reference evidence="2 3" key="1">
    <citation type="submission" date="2024-10" db="EMBL/GenBank/DDBJ databases">
        <authorList>
            <person name="Kim D."/>
        </authorList>
    </citation>
    <scope>NUCLEOTIDE SEQUENCE [LARGE SCALE GENOMIC DNA]</scope>
    <source>
        <strain evidence="2">BH-2024</strain>
    </source>
</reference>
<keyword evidence="3" id="KW-1185">Reference proteome</keyword>
<feature type="signal peptide" evidence="1">
    <location>
        <begin position="1"/>
        <end position="17"/>
    </location>
</feature>
<evidence type="ECO:0000313" key="2">
    <source>
        <dbReference type="EMBL" id="KAL3113386.1"/>
    </source>
</evidence>
<accession>A0ABD2LDV8</accession>
<proteinExistence type="predicted"/>
<evidence type="ECO:0000313" key="3">
    <source>
        <dbReference type="Proteomes" id="UP001620626"/>
    </source>
</evidence>
<dbReference type="Proteomes" id="UP001620626">
    <property type="component" value="Unassembled WGS sequence"/>
</dbReference>
<dbReference type="AlphaFoldDB" id="A0ABD2LDV8"/>
<protein>
    <submittedName>
        <fullName evidence="2">Uncharacterized protein</fullName>
    </submittedName>
</protein>
<sequence>MKSVLPLTLFFFFYCLAFPCVCYGIHCKTGMYDTSGNAAIVISECAADEHFCSAIGCAIGTEQITVLWSCEKQNNTEVLVKRVSFENHTCMARIGHKDANMSNEEFAFPELVQLVLEVRST</sequence>